<dbReference type="Gene3D" id="3.30.65.10">
    <property type="entry name" value="Bacterial Topoisomerase I, domain 1"/>
    <property type="match status" value="1"/>
</dbReference>
<evidence type="ECO:0000256" key="6">
    <source>
        <dbReference type="ARBA" id="ARBA00022771"/>
    </source>
</evidence>
<evidence type="ECO:0000313" key="20">
    <source>
        <dbReference type="Proteomes" id="UP000014463"/>
    </source>
</evidence>
<feature type="domain" description="Topo IA-type catalytic" evidence="18">
    <location>
        <begin position="150"/>
        <end position="608"/>
    </location>
</feature>
<dbReference type="EC" id="5.6.2.1" evidence="3"/>
<dbReference type="SUPFAM" id="SSF57783">
    <property type="entry name" value="Zinc beta-ribbon"/>
    <property type="match status" value="1"/>
</dbReference>
<evidence type="ECO:0000256" key="10">
    <source>
        <dbReference type="ARBA" id="ARBA00023125"/>
    </source>
</evidence>
<sequence length="681" mass="76524">MARLFLCEKPSQARDIARVLGVTQKGSGCLQGHDVVVTWCYGHLLEQATPETYDPAWKRWALETLPILPREWQLVIKPDWRKQFNIINKLLKDSTEVVIATDAEREGELIGREILEYCNYRGPITRLWLSALDDVSIRKGLADLRPGASTETLYCAGLGRARADWLVGMNLTRAYTVLAGRQGHDGVLSVGRVQTPTLKLVVDRDREIAAFVPKPFWDVVGTFQAEEGLFQAKWKPSDESLLDDEGRCIDEQAARALVQQAEGHPGRIVSLETVRKQQAPPLVMDLSTLQQEGSRRWGYGAQEVLDIAQALYETHKATTYPRTDCRYLPVSQFDEAHQVVTALQQSDPSLTPLIDALDLSRKSRVWNDSEITAHHGIIPTTSPCDVTRMSVPEHNLYDLIRRHYLAQFLVPHEFDQTEVILDLVGETFVASGRQVRVEGWRELFRRPASGDDGEEQESSGKAKKEDRALPALQQGEVCPVTHLEIAANKTKPPRPYTEGTLIKTMKNVARFETNEKLKARLKVSSGIGTEATRAAIIQTLLKRGLLRKKKGIVVSTPMAQQLIDRLPAMITNPGMTALWEQALDEVAAGRMTLEDFMERQEILIKRLIQQASDVTMDLPPPSTPKCPECGANTRKRNGQYGPFWSCSRFPECKGMVKIESRGRRKKTSREKAGHCRGKGRR</sequence>
<dbReference type="eggNOG" id="COG0550">
    <property type="taxonomic scope" value="Bacteria"/>
</dbReference>
<evidence type="ECO:0000256" key="2">
    <source>
        <dbReference type="ARBA" id="ARBA00009446"/>
    </source>
</evidence>
<dbReference type="InterPro" id="IPR000380">
    <property type="entry name" value="Topo_IA"/>
</dbReference>
<dbReference type="GO" id="GO:0003677">
    <property type="term" value="F:DNA binding"/>
    <property type="evidence" value="ECO:0007669"/>
    <property type="project" value="UniProtKB-KW"/>
</dbReference>
<dbReference type="PANTHER" id="PTHR11390:SF21">
    <property type="entry name" value="DNA TOPOISOMERASE 3-ALPHA"/>
    <property type="match status" value="1"/>
</dbReference>
<dbReference type="Pfam" id="PF01751">
    <property type="entry name" value="Toprim"/>
    <property type="match status" value="1"/>
</dbReference>
<dbReference type="InterPro" id="IPR003602">
    <property type="entry name" value="Topo_IA_DNA-bd_dom"/>
</dbReference>
<dbReference type="InterPro" id="IPR023406">
    <property type="entry name" value="Topo_IA_AS"/>
</dbReference>
<evidence type="ECO:0000256" key="4">
    <source>
        <dbReference type="ARBA" id="ARBA00022723"/>
    </source>
</evidence>
<feature type="domain" description="Toprim" evidence="17">
    <location>
        <begin position="2"/>
        <end position="133"/>
    </location>
</feature>
<dbReference type="Gene3D" id="1.10.460.10">
    <property type="entry name" value="Topoisomerase I, domain 2"/>
    <property type="match status" value="1"/>
</dbReference>
<keyword evidence="6" id="KW-0863">Zinc-finger</keyword>
<evidence type="ECO:0000256" key="12">
    <source>
        <dbReference type="ARBA" id="ARBA00030003"/>
    </source>
</evidence>
<dbReference type="PATRIC" id="fig|1121939.11.peg.4053"/>
<dbReference type="GO" id="GO:0006265">
    <property type="term" value="P:DNA topological change"/>
    <property type="evidence" value="ECO:0007669"/>
    <property type="project" value="InterPro"/>
</dbReference>
<protein>
    <recommendedName>
        <fullName evidence="3">DNA topoisomerase</fullName>
        <ecNumber evidence="3">5.6.2.1</ecNumber>
    </recommendedName>
    <alternativeName>
        <fullName evidence="15">Omega-protein</fullName>
    </alternativeName>
    <alternativeName>
        <fullName evidence="14">Relaxing enzyme</fullName>
    </alternativeName>
    <alternativeName>
        <fullName evidence="12">Swivelase</fullName>
    </alternativeName>
    <alternativeName>
        <fullName evidence="13">Untwisting enzyme</fullName>
    </alternativeName>
</protein>
<keyword evidence="5" id="KW-0677">Repeat</keyword>
<evidence type="ECO:0000256" key="11">
    <source>
        <dbReference type="ARBA" id="ARBA00023235"/>
    </source>
</evidence>
<dbReference type="SMART" id="SM00436">
    <property type="entry name" value="TOP1Bc"/>
    <property type="match status" value="1"/>
</dbReference>
<dbReference type="InterPro" id="IPR006171">
    <property type="entry name" value="TOPRIM_dom"/>
</dbReference>
<evidence type="ECO:0000256" key="14">
    <source>
        <dbReference type="ARBA" id="ARBA00032235"/>
    </source>
</evidence>
<keyword evidence="9" id="KW-0799">Topoisomerase</keyword>
<comment type="catalytic activity">
    <reaction evidence="1">
        <text>ATP-independent breakage of single-stranded DNA, followed by passage and rejoining.</text>
        <dbReference type="EC" id="5.6.2.1"/>
    </reaction>
</comment>
<dbReference type="PROSITE" id="PS52039">
    <property type="entry name" value="TOPO_IA_2"/>
    <property type="match status" value="1"/>
</dbReference>
<keyword evidence="8" id="KW-0460">Magnesium</keyword>
<evidence type="ECO:0000259" key="17">
    <source>
        <dbReference type="PROSITE" id="PS50880"/>
    </source>
</evidence>
<dbReference type="InterPro" id="IPR034144">
    <property type="entry name" value="TOPRIM_TopoIII"/>
</dbReference>
<reference evidence="19 20" key="1">
    <citation type="journal article" date="2013" name="Genome Announc.">
        <title>Draft genome sequence of the moderately halophilic gammaproteobacterium Halomonas anticariensis FP35.</title>
        <authorList>
            <person name="Tahrioui A."/>
            <person name="Quesada E."/>
            <person name="Llamas I."/>
        </authorList>
    </citation>
    <scope>NUCLEOTIDE SEQUENCE [LARGE SCALE GENOMIC DNA]</scope>
    <source>
        <strain evidence="20">DSM 16096 / CECT 5854 / LMG 22089 / FP35</strain>
    </source>
</reference>
<evidence type="ECO:0000256" key="15">
    <source>
        <dbReference type="ARBA" id="ARBA00032877"/>
    </source>
</evidence>
<dbReference type="InterPro" id="IPR013498">
    <property type="entry name" value="Topo_IA_Znf"/>
</dbReference>
<evidence type="ECO:0000256" key="7">
    <source>
        <dbReference type="ARBA" id="ARBA00022833"/>
    </source>
</evidence>
<dbReference type="NCBIfam" id="TIGR01056">
    <property type="entry name" value="topB"/>
    <property type="match status" value="1"/>
</dbReference>
<dbReference type="GO" id="GO:0006281">
    <property type="term" value="P:DNA repair"/>
    <property type="evidence" value="ECO:0007669"/>
    <property type="project" value="TreeGrafter"/>
</dbReference>
<evidence type="ECO:0000256" key="8">
    <source>
        <dbReference type="ARBA" id="ARBA00022842"/>
    </source>
</evidence>
<dbReference type="GO" id="GO:0043597">
    <property type="term" value="C:cytoplasmic replication fork"/>
    <property type="evidence" value="ECO:0007669"/>
    <property type="project" value="TreeGrafter"/>
</dbReference>
<proteinExistence type="inferred from homology"/>
<dbReference type="Proteomes" id="UP000014463">
    <property type="component" value="Unassembled WGS sequence"/>
</dbReference>
<organism evidence="19 20">
    <name type="scientific">Litchfieldella anticariensis (strain DSM 16096 / CECT 5854 / CIP 108499 / LMG 22089 / FP35)</name>
    <name type="common">Halomonas anticariensis</name>
    <dbReference type="NCBI Taxonomy" id="1121939"/>
    <lineage>
        <taxon>Bacteria</taxon>
        <taxon>Pseudomonadati</taxon>
        <taxon>Pseudomonadota</taxon>
        <taxon>Gammaproteobacteria</taxon>
        <taxon>Oceanospirillales</taxon>
        <taxon>Halomonadaceae</taxon>
        <taxon>Litchfieldella</taxon>
    </lineage>
</organism>
<keyword evidence="7" id="KW-0862">Zinc</keyword>
<dbReference type="OrthoDB" id="9803554at2"/>
<dbReference type="InterPro" id="IPR013824">
    <property type="entry name" value="Topo_IA_cen_sub1"/>
</dbReference>
<dbReference type="Pfam" id="PF01131">
    <property type="entry name" value="Topoisom_bac"/>
    <property type="match status" value="1"/>
</dbReference>
<keyword evidence="11" id="KW-0413">Isomerase</keyword>
<dbReference type="FunFam" id="1.10.290.10:FF:000004">
    <property type="entry name" value="DNA topoisomerase 3"/>
    <property type="match status" value="1"/>
</dbReference>
<evidence type="ECO:0000256" key="9">
    <source>
        <dbReference type="ARBA" id="ARBA00023029"/>
    </source>
</evidence>
<evidence type="ECO:0000313" key="19">
    <source>
        <dbReference type="EMBL" id="EPC00572.1"/>
    </source>
</evidence>
<dbReference type="Gene3D" id="1.10.290.10">
    <property type="entry name" value="Topoisomerase I, domain 4"/>
    <property type="match status" value="1"/>
</dbReference>
<dbReference type="InterPro" id="IPR003601">
    <property type="entry name" value="Topo_IA_2"/>
</dbReference>
<evidence type="ECO:0000259" key="18">
    <source>
        <dbReference type="PROSITE" id="PS52039"/>
    </source>
</evidence>
<dbReference type="PROSITE" id="PS00396">
    <property type="entry name" value="TOPO_IA_1"/>
    <property type="match status" value="1"/>
</dbReference>
<dbReference type="InterPro" id="IPR013826">
    <property type="entry name" value="Topo_IA_cen_sub3"/>
</dbReference>
<dbReference type="Gene3D" id="3.40.50.140">
    <property type="match status" value="1"/>
</dbReference>
<dbReference type="PROSITE" id="PS50880">
    <property type="entry name" value="TOPRIM"/>
    <property type="match status" value="1"/>
</dbReference>
<feature type="compositionally biased region" description="Basic residues" evidence="16">
    <location>
        <begin position="662"/>
        <end position="681"/>
    </location>
</feature>
<evidence type="ECO:0000256" key="1">
    <source>
        <dbReference type="ARBA" id="ARBA00000213"/>
    </source>
</evidence>
<dbReference type="PANTHER" id="PTHR11390">
    <property type="entry name" value="PROKARYOTIC DNA TOPOISOMERASE"/>
    <property type="match status" value="1"/>
</dbReference>
<dbReference type="SMART" id="SM00493">
    <property type="entry name" value="TOPRIM"/>
    <property type="match status" value="1"/>
</dbReference>
<accession>S2KEF8</accession>
<dbReference type="InterPro" id="IPR005738">
    <property type="entry name" value="TopoIII"/>
</dbReference>
<feature type="compositionally biased region" description="Basic and acidic residues" evidence="16">
    <location>
        <begin position="458"/>
        <end position="468"/>
    </location>
</feature>
<feature type="region of interest" description="Disordered" evidence="16">
    <location>
        <begin position="657"/>
        <end position="681"/>
    </location>
</feature>
<dbReference type="GO" id="GO:0008270">
    <property type="term" value="F:zinc ion binding"/>
    <property type="evidence" value="ECO:0007669"/>
    <property type="project" value="UniProtKB-KW"/>
</dbReference>
<evidence type="ECO:0000256" key="16">
    <source>
        <dbReference type="SAM" id="MobiDB-lite"/>
    </source>
</evidence>
<dbReference type="RefSeq" id="WP_016418561.1">
    <property type="nucleotide sequence ID" value="NZ_AUAB01000023.1"/>
</dbReference>
<dbReference type="AlphaFoldDB" id="S2KEF8"/>
<dbReference type="SMART" id="SM00437">
    <property type="entry name" value="TOP1Ac"/>
    <property type="match status" value="1"/>
</dbReference>
<dbReference type="GO" id="GO:0006310">
    <property type="term" value="P:DNA recombination"/>
    <property type="evidence" value="ECO:0007669"/>
    <property type="project" value="TreeGrafter"/>
</dbReference>
<keyword evidence="4" id="KW-0479">Metal-binding</keyword>
<comment type="caution">
    <text evidence="19">The sequence shown here is derived from an EMBL/GenBank/DDBJ whole genome shotgun (WGS) entry which is preliminary data.</text>
</comment>
<dbReference type="STRING" id="1121939.L861_06440"/>
<dbReference type="Pfam" id="PF01396">
    <property type="entry name" value="Zn_ribbon_Top1"/>
    <property type="match status" value="1"/>
</dbReference>
<dbReference type="CDD" id="cd03362">
    <property type="entry name" value="TOPRIM_TopoIA_TopoIII"/>
    <property type="match status" value="1"/>
</dbReference>
<dbReference type="InterPro" id="IPR023405">
    <property type="entry name" value="Topo_IA_core_domain"/>
</dbReference>
<dbReference type="SUPFAM" id="SSF56712">
    <property type="entry name" value="Prokaryotic type I DNA topoisomerase"/>
    <property type="match status" value="1"/>
</dbReference>
<dbReference type="InterPro" id="IPR013825">
    <property type="entry name" value="Topo_IA_cen_sub2"/>
</dbReference>
<feature type="region of interest" description="Disordered" evidence="16">
    <location>
        <begin position="446"/>
        <end position="468"/>
    </location>
</feature>
<dbReference type="InterPro" id="IPR013497">
    <property type="entry name" value="Topo_IA_cen"/>
</dbReference>
<comment type="similarity">
    <text evidence="2">Belongs to the type IA topoisomerase family.</text>
</comment>
<dbReference type="EMBL" id="ASTJ01000040">
    <property type="protein sequence ID" value="EPC00572.1"/>
    <property type="molecule type" value="Genomic_DNA"/>
</dbReference>
<name>S2KEF8_LITA3</name>
<dbReference type="Gene3D" id="2.70.20.10">
    <property type="entry name" value="Topoisomerase I, domain 3"/>
    <property type="match status" value="1"/>
</dbReference>
<dbReference type="NCBIfam" id="NF005829">
    <property type="entry name" value="PRK07726.1"/>
    <property type="match status" value="1"/>
</dbReference>
<dbReference type="CDD" id="cd00186">
    <property type="entry name" value="TOP1Ac"/>
    <property type="match status" value="1"/>
</dbReference>
<dbReference type="GO" id="GO:0003917">
    <property type="term" value="F:DNA topoisomerase type I (single strand cut, ATP-independent) activity"/>
    <property type="evidence" value="ECO:0007669"/>
    <property type="project" value="UniProtKB-EC"/>
</dbReference>
<keyword evidence="20" id="KW-1185">Reference proteome</keyword>
<evidence type="ECO:0000256" key="3">
    <source>
        <dbReference type="ARBA" id="ARBA00012891"/>
    </source>
</evidence>
<evidence type="ECO:0000256" key="13">
    <source>
        <dbReference type="ARBA" id="ARBA00031985"/>
    </source>
</evidence>
<dbReference type="PRINTS" id="PR00417">
    <property type="entry name" value="PRTPISMRASEI"/>
</dbReference>
<gene>
    <name evidence="19" type="ORF">L861_06440</name>
</gene>
<keyword evidence="10" id="KW-0238">DNA-binding</keyword>
<evidence type="ECO:0000256" key="5">
    <source>
        <dbReference type="ARBA" id="ARBA00022737"/>
    </source>
</evidence>